<dbReference type="PANTHER" id="PTHR45138">
    <property type="entry name" value="REGULATORY COMPONENTS OF SENSORY TRANSDUCTION SYSTEM"/>
    <property type="match status" value="1"/>
</dbReference>
<dbReference type="Pfam" id="PF00990">
    <property type="entry name" value="GGDEF"/>
    <property type="match status" value="1"/>
</dbReference>
<dbReference type="SUPFAM" id="SSF55073">
    <property type="entry name" value="Nucleotide cyclase"/>
    <property type="match status" value="1"/>
</dbReference>
<evidence type="ECO:0000313" key="4">
    <source>
        <dbReference type="EMBL" id="TDP37636.1"/>
    </source>
</evidence>
<dbReference type="EMBL" id="SNXI01000006">
    <property type="protein sequence ID" value="TDP37636.1"/>
    <property type="molecule type" value="Genomic_DNA"/>
</dbReference>
<dbReference type="InterPro" id="IPR029787">
    <property type="entry name" value="Nucleotide_cyclase"/>
</dbReference>
<dbReference type="InterPro" id="IPR050469">
    <property type="entry name" value="Diguanylate_Cyclase"/>
</dbReference>
<proteinExistence type="predicted"/>
<dbReference type="GO" id="GO:1902201">
    <property type="term" value="P:negative regulation of bacterial-type flagellum-dependent cell motility"/>
    <property type="evidence" value="ECO:0007669"/>
    <property type="project" value="TreeGrafter"/>
</dbReference>
<dbReference type="NCBIfam" id="TIGR00254">
    <property type="entry name" value="GGDEF"/>
    <property type="match status" value="1"/>
</dbReference>
<accession>A0A4R6PIS8</accession>
<reference evidence="4 5" key="1">
    <citation type="submission" date="2019-03" db="EMBL/GenBank/DDBJ databases">
        <title>Freshwater and sediment microbial communities from various areas in North America, analyzing microbe dynamics in response to fracking.</title>
        <authorList>
            <person name="Lamendella R."/>
        </authorList>
    </citation>
    <scope>NUCLEOTIDE SEQUENCE [LARGE SCALE GENOMIC DNA]</scope>
    <source>
        <strain evidence="4 5">18_TX</strain>
    </source>
</reference>
<keyword evidence="5" id="KW-1185">Reference proteome</keyword>
<dbReference type="OrthoDB" id="9812260at2"/>
<dbReference type="PANTHER" id="PTHR45138:SF2">
    <property type="entry name" value="DIGUANYLATE CYCLASE VDCA"/>
    <property type="match status" value="1"/>
</dbReference>
<dbReference type="Gene3D" id="3.30.70.270">
    <property type="match status" value="1"/>
</dbReference>
<dbReference type="GO" id="GO:0043709">
    <property type="term" value="P:cell adhesion involved in single-species biofilm formation"/>
    <property type="evidence" value="ECO:0007669"/>
    <property type="project" value="TreeGrafter"/>
</dbReference>
<dbReference type="GO" id="GO:0052621">
    <property type="term" value="F:diguanylate cyclase activity"/>
    <property type="evidence" value="ECO:0007669"/>
    <property type="project" value="UniProtKB-EC"/>
</dbReference>
<dbReference type="AlphaFoldDB" id="A0A4R6PIS8"/>
<dbReference type="EC" id="2.7.7.65" evidence="2"/>
<evidence type="ECO:0000256" key="2">
    <source>
        <dbReference type="ARBA" id="ARBA00012528"/>
    </source>
</evidence>
<comment type="caution">
    <text evidence="4">The sequence shown here is derived from an EMBL/GenBank/DDBJ whole genome shotgun (WGS) entry which is preliminary data.</text>
</comment>
<evidence type="ECO:0000313" key="5">
    <source>
        <dbReference type="Proteomes" id="UP000295531"/>
    </source>
</evidence>
<sequence length="338" mass="38951">MSDSLDQSFKTLKQTIPLLLKHKIPAIPTNYALWYAYVENQNNELHEEIERALADGRPFSDIYTQELYRKHIADKEELSAWQLRQSVEAMLTEFSQTVLDTQNNTEGFKASMDTCLDDLNKVEKEGWSMDEVMKLVRTMVKETQLIRNSTLDFATALKTAEKEVSQLKRELEKSQKDAFYDALTGLYNRRYLDSEIQAIDVSQSPCLIMIDVDYFKAINDKYGHQMGDRVLKAIAKRLQEKCKANAIPFRFGGEEFAVLMRDTSLAEAIHQAEVIRRALEKVTVYDRRTNRSIDGVTASFGVAKLDHGMRRSDLLETADRRLYEAKRLGRNRVMPMQG</sequence>
<dbReference type="Proteomes" id="UP000295531">
    <property type="component" value="Unassembled WGS sequence"/>
</dbReference>
<name>A0A4R6PIS8_9GAMM</name>
<protein>
    <recommendedName>
        <fullName evidence="2">diguanylate cyclase</fullName>
        <ecNumber evidence="2">2.7.7.65</ecNumber>
    </recommendedName>
</protein>
<gene>
    <name evidence="4" type="ORF">DEU29_10699</name>
</gene>
<feature type="domain" description="GGDEF" evidence="3">
    <location>
        <begin position="203"/>
        <end position="338"/>
    </location>
</feature>
<comment type="cofactor">
    <cofactor evidence="1">
        <name>Mg(2+)</name>
        <dbReference type="ChEBI" id="CHEBI:18420"/>
    </cofactor>
</comment>
<dbReference type="RefSeq" id="WP_133539486.1">
    <property type="nucleotide sequence ID" value="NZ_SNXI01000006.1"/>
</dbReference>
<dbReference type="InterPro" id="IPR000160">
    <property type="entry name" value="GGDEF_dom"/>
</dbReference>
<dbReference type="CDD" id="cd01949">
    <property type="entry name" value="GGDEF"/>
    <property type="match status" value="1"/>
</dbReference>
<dbReference type="FunFam" id="3.30.70.270:FF:000001">
    <property type="entry name" value="Diguanylate cyclase domain protein"/>
    <property type="match status" value="1"/>
</dbReference>
<evidence type="ECO:0000256" key="1">
    <source>
        <dbReference type="ARBA" id="ARBA00001946"/>
    </source>
</evidence>
<evidence type="ECO:0000259" key="3">
    <source>
        <dbReference type="PROSITE" id="PS50887"/>
    </source>
</evidence>
<dbReference type="GO" id="GO:0005886">
    <property type="term" value="C:plasma membrane"/>
    <property type="evidence" value="ECO:0007669"/>
    <property type="project" value="TreeGrafter"/>
</dbReference>
<organism evidence="4 5">
    <name type="scientific">Idiomarina aquatica</name>
    <dbReference type="NCBI Taxonomy" id="1327752"/>
    <lineage>
        <taxon>Bacteria</taxon>
        <taxon>Pseudomonadati</taxon>
        <taxon>Pseudomonadota</taxon>
        <taxon>Gammaproteobacteria</taxon>
        <taxon>Alteromonadales</taxon>
        <taxon>Idiomarinaceae</taxon>
        <taxon>Idiomarina</taxon>
    </lineage>
</organism>
<dbReference type="InterPro" id="IPR043128">
    <property type="entry name" value="Rev_trsase/Diguanyl_cyclase"/>
</dbReference>
<dbReference type="PROSITE" id="PS50887">
    <property type="entry name" value="GGDEF"/>
    <property type="match status" value="1"/>
</dbReference>
<dbReference type="SMART" id="SM00267">
    <property type="entry name" value="GGDEF"/>
    <property type="match status" value="1"/>
</dbReference>